<dbReference type="SUPFAM" id="SSF55729">
    <property type="entry name" value="Acyl-CoA N-acyltransferases (Nat)"/>
    <property type="match status" value="1"/>
</dbReference>
<protein>
    <submittedName>
        <fullName evidence="2">GNAT family N-acetyltransferase</fullName>
        <ecNumber evidence="2">2.3.-.-</ecNumber>
    </submittedName>
</protein>
<sequence length="151" mass="15424">MTTTTEDVTLRLAAAADAPAVRDLVAAAGLPLAGLDDVWVTVVAVRPDGTLAAVAALERHGAGETTAFLLRSVVVEPAHRGTGLGRRLVAATLAHVDPTAPVALLTETAAPWFDRLGFARVARGDLPPSLAGSVELVSACPASATAMLRRT</sequence>
<dbReference type="EC" id="2.3.-.-" evidence="2"/>
<keyword evidence="3" id="KW-1185">Reference proteome</keyword>
<dbReference type="Proteomes" id="UP001596122">
    <property type="component" value="Unassembled WGS sequence"/>
</dbReference>
<dbReference type="EMBL" id="JBHSLD010000007">
    <property type="protein sequence ID" value="MFC5380973.1"/>
    <property type="molecule type" value="Genomic_DNA"/>
</dbReference>
<dbReference type="GO" id="GO:0016746">
    <property type="term" value="F:acyltransferase activity"/>
    <property type="evidence" value="ECO:0007669"/>
    <property type="project" value="UniProtKB-KW"/>
</dbReference>
<keyword evidence="2" id="KW-0808">Transferase</keyword>
<evidence type="ECO:0000259" key="1">
    <source>
        <dbReference type="PROSITE" id="PS51186"/>
    </source>
</evidence>
<dbReference type="InterPro" id="IPR000182">
    <property type="entry name" value="GNAT_dom"/>
</dbReference>
<name>A0ABW0GN50_9MICO</name>
<dbReference type="CDD" id="cd04301">
    <property type="entry name" value="NAT_SF"/>
    <property type="match status" value="1"/>
</dbReference>
<organism evidence="2 3">
    <name type="scientific">Aquipuribacter nitratireducens</name>
    <dbReference type="NCBI Taxonomy" id="650104"/>
    <lineage>
        <taxon>Bacteria</taxon>
        <taxon>Bacillati</taxon>
        <taxon>Actinomycetota</taxon>
        <taxon>Actinomycetes</taxon>
        <taxon>Micrococcales</taxon>
        <taxon>Intrasporangiaceae</taxon>
        <taxon>Aquipuribacter</taxon>
    </lineage>
</organism>
<accession>A0ABW0GN50</accession>
<comment type="caution">
    <text evidence="2">The sequence shown here is derived from an EMBL/GenBank/DDBJ whole genome shotgun (WGS) entry which is preliminary data.</text>
</comment>
<keyword evidence="2" id="KW-0012">Acyltransferase</keyword>
<evidence type="ECO:0000313" key="2">
    <source>
        <dbReference type="EMBL" id="MFC5380973.1"/>
    </source>
</evidence>
<dbReference type="InterPro" id="IPR016181">
    <property type="entry name" value="Acyl_CoA_acyltransferase"/>
</dbReference>
<reference evidence="3" key="1">
    <citation type="journal article" date="2019" name="Int. J. Syst. Evol. Microbiol.">
        <title>The Global Catalogue of Microorganisms (GCM) 10K type strain sequencing project: providing services to taxonomists for standard genome sequencing and annotation.</title>
        <authorList>
            <consortium name="The Broad Institute Genomics Platform"/>
            <consortium name="The Broad Institute Genome Sequencing Center for Infectious Disease"/>
            <person name="Wu L."/>
            <person name="Ma J."/>
        </authorList>
    </citation>
    <scope>NUCLEOTIDE SEQUENCE [LARGE SCALE GENOMIC DNA]</scope>
    <source>
        <strain evidence="3">CCUG 43114</strain>
    </source>
</reference>
<dbReference type="Gene3D" id="3.40.630.30">
    <property type="match status" value="1"/>
</dbReference>
<dbReference type="PROSITE" id="PS51186">
    <property type="entry name" value="GNAT"/>
    <property type="match status" value="1"/>
</dbReference>
<proteinExistence type="predicted"/>
<dbReference type="Pfam" id="PF13508">
    <property type="entry name" value="Acetyltransf_7"/>
    <property type="match status" value="1"/>
</dbReference>
<dbReference type="RefSeq" id="WP_340270841.1">
    <property type="nucleotide sequence ID" value="NZ_JBBEOG010000008.1"/>
</dbReference>
<gene>
    <name evidence="2" type="ORF">ACFPJ6_09230</name>
</gene>
<evidence type="ECO:0000313" key="3">
    <source>
        <dbReference type="Proteomes" id="UP001596122"/>
    </source>
</evidence>
<feature type="domain" description="N-acetyltransferase" evidence="1">
    <location>
        <begin position="8"/>
        <end position="141"/>
    </location>
</feature>